<evidence type="ECO:0000313" key="10">
    <source>
        <dbReference type="Proteomes" id="UP000025047"/>
    </source>
</evidence>
<dbReference type="SMART" id="SM00091">
    <property type="entry name" value="PAS"/>
    <property type="match status" value="3"/>
</dbReference>
<evidence type="ECO:0000259" key="7">
    <source>
        <dbReference type="PROSITE" id="PS50112"/>
    </source>
</evidence>
<comment type="caution">
    <text evidence="9">The sequence shown here is derived from an EMBL/GenBank/DDBJ whole genome shotgun (WGS) entry which is preliminary data.</text>
</comment>
<dbReference type="Proteomes" id="UP000025047">
    <property type="component" value="Unassembled WGS sequence"/>
</dbReference>
<dbReference type="Gene3D" id="3.30.565.10">
    <property type="entry name" value="Histidine kinase-like ATPase, C-terminal domain"/>
    <property type="match status" value="1"/>
</dbReference>
<dbReference type="STRING" id="1122180.Lokhon_01493"/>
<dbReference type="InterPro" id="IPR035965">
    <property type="entry name" value="PAS-like_dom_sf"/>
</dbReference>
<dbReference type="CDD" id="cd00130">
    <property type="entry name" value="PAS"/>
    <property type="match status" value="1"/>
</dbReference>
<dbReference type="SMART" id="SM00086">
    <property type="entry name" value="PAC"/>
    <property type="match status" value="1"/>
</dbReference>
<dbReference type="PROSITE" id="PS50110">
    <property type="entry name" value="RESPONSE_REGULATORY"/>
    <property type="match status" value="2"/>
</dbReference>
<organism evidence="9 10">
    <name type="scientific">Limimaricola hongkongensis DSM 17492</name>
    <dbReference type="NCBI Taxonomy" id="1122180"/>
    <lineage>
        <taxon>Bacteria</taxon>
        <taxon>Pseudomonadati</taxon>
        <taxon>Pseudomonadota</taxon>
        <taxon>Alphaproteobacteria</taxon>
        <taxon>Rhodobacterales</taxon>
        <taxon>Paracoccaceae</taxon>
        <taxon>Limimaricola</taxon>
    </lineage>
</organism>
<feature type="region of interest" description="Disordered" evidence="4">
    <location>
        <begin position="820"/>
        <end position="848"/>
    </location>
</feature>
<dbReference type="RefSeq" id="WP_017928974.1">
    <property type="nucleotide sequence ID" value="NZ_KB822999.1"/>
</dbReference>
<reference evidence="9 10" key="1">
    <citation type="submission" date="2013-03" db="EMBL/GenBank/DDBJ databases">
        <authorList>
            <person name="Fiebig A."/>
            <person name="Goeker M."/>
            <person name="Klenk H.-P.P."/>
        </authorList>
    </citation>
    <scope>NUCLEOTIDE SEQUENCE [LARGE SCALE GENOMIC DNA]</scope>
    <source>
        <strain evidence="9 10">DSM 17492</strain>
    </source>
</reference>
<evidence type="ECO:0000256" key="3">
    <source>
        <dbReference type="PROSITE-ProRule" id="PRU00169"/>
    </source>
</evidence>
<comment type="catalytic activity">
    <reaction evidence="1">
        <text>ATP + protein L-histidine = ADP + protein N-phospho-L-histidine.</text>
        <dbReference type="EC" id="2.7.13.3"/>
    </reaction>
</comment>
<dbReference type="InterPro" id="IPR001610">
    <property type="entry name" value="PAC"/>
</dbReference>
<dbReference type="Pfam" id="PF08447">
    <property type="entry name" value="PAS_3"/>
    <property type="match status" value="1"/>
</dbReference>
<keyword evidence="9" id="KW-0418">Kinase</keyword>
<dbReference type="SMART" id="SM00448">
    <property type="entry name" value="REC"/>
    <property type="match status" value="2"/>
</dbReference>
<dbReference type="SUPFAM" id="SSF55874">
    <property type="entry name" value="ATPase domain of HSP90 chaperone/DNA topoisomerase II/histidine kinase"/>
    <property type="match status" value="1"/>
</dbReference>
<dbReference type="PROSITE" id="PS50112">
    <property type="entry name" value="PAS"/>
    <property type="match status" value="2"/>
</dbReference>
<dbReference type="PROSITE" id="PS50109">
    <property type="entry name" value="HIS_KIN"/>
    <property type="match status" value="1"/>
</dbReference>
<dbReference type="EMBL" id="APGJ01000004">
    <property type="protein sequence ID" value="EYD72692.1"/>
    <property type="molecule type" value="Genomic_DNA"/>
</dbReference>
<dbReference type="Gene3D" id="3.30.450.20">
    <property type="entry name" value="PAS domain"/>
    <property type="match status" value="3"/>
</dbReference>
<dbReference type="InterPro" id="IPR011006">
    <property type="entry name" value="CheY-like_superfamily"/>
</dbReference>
<dbReference type="InterPro" id="IPR001789">
    <property type="entry name" value="Sig_transdc_resp-reg_receiver"/>
</dbReference>
<dbReference type="HOGENOM" id="CLU_000445_114_51_5"/>
<evidence type="ECO:0000256" key="1">
    <source>
        <dbReference type="ARBA" id="ARBA00000085"/>
    </source>
</evidence>
<sequence length="975" mass="105744">MSVDVSAIFETVPSAYMLLDRELRFVWGNRKYWEVTGRQPDQVLGRVVTEAFPAEGEAARMLNASFERVFETGRADHLPLIPYPIAGPDGRIEQRYWSATHTPILDAEGRVEYVLQNTHDVTDLYMKAHRDDAADMPSGATGDGGDVLLRAETVAQQNLELGLATRFFETVFDQAPSIIAIHSGPDHVIRLANREYRRIAGTHRKLIGRPAAEALPELHEQGFVQLLDEVYDSGEAVTMHGVQAFVQTESGPASEIHVDFVYQPLAGPHGKTVGILVQGHDVTAQKRAEAELRAAEERFRTMAQTMPSHVWTARPDGGLDWVSDQVYDYTGTRGDEILGHNWGHAVHPEDIGRVAPIWAAAIERGSTYEAEFRLRDAAGGYRWFLVRAVPVRDAEGRVAQWIGTNADIEGRKATEAALAELNATLEERVESRNRALEEINATLRQSQKMEAIGNLAGGVAHDFNNLLQAITGSLQLAQRELPDGAPAAWRIEQAMGAVERGATLAAQLLAFGRRQPLEPRAVDLGRMIGDIDPILRSAMGEGVRIETRVARGLWNTLVDATNLENALLNLVVNARDAMEGQGRLVIDMVNTEIDARTARSMTDVVPGEYVRLSVVDEGSGMAPEVIEKIFEPFFTTKPEGRGTGLGMAMVYGFVKQSGGHVTIESAPGQGTAVRIYLPRSLRSEEPAAQRSAGPVVGGDETVLLVEDDDDVRLVAGEMLRHLGYAVIEAEDADAGLAVIEAGHDFDLLLTDVVMPGRLTSREMAERAQALRPGLPVLFASGYSRDAIVHDGRLDEGIQLLSKPYRRETLARRLRELLDGAERAEPQAAPRPAPGPPPPADAEADAAASGPGDLTGLRVLVCEDDTFIRLDLVEMLTAAGAEVREAATGAQALALLQEAPADRLLVDVGLPDCSGLDVAREAVARQPDLPVIFATGRDKVPGAEDLPQARVLTKPFGQAALLKAVTRGHPARATAE</sequence>
<feature type="domain" description="Response regulatory" evidence="6">
    <location>
        <begin position="857"/>
        <end position="968"/>
    </location>
</feature>
<evidence type="ECO:0000259" key="5">
    <source>
        <dbReference type="PROSITE" id="PS50109"/>
    </source>
</evidence>
<proteinExistence type="predicted"/>
<feature type="domain" description="PAC" evidence="8">
    <location>
        <begin position="240"/>
        <end position="294"/>
    </location>
</feature>
<feature type="modified residue" description="4-aspartylphosphate" evidence="3">
    <location>
        <position position="751"/>
    </location>
</feature>
<dbReference type="GO" id="GO:0000155">
    <property type="term" value="F:phosphorelay sensor kinase activity"/>
    <property type="evidence" value="ECO:0007669"/>
    <property type="project" value="InterPro"/>
</dbReference>
<dbReference type="PROSITE" id="PS50113">
    <property type="entry name" value="PAC"/>
    <property type="match status" value="2"/>
</dbReference>
<feature type="domain" description="Response regulatory" evidence="6">
    <location>
        <begin position="701"/>
        <end position="817"/>
    </location>
</feature>
<dbReference type="InterPro" id="IPR013656">
    <property type="entry name" value="PAS_4"/>
</dbReference>
<name>A0A017HDV8_9RHOB</name>
<dbReference type="InterPro" id="IPR003594">
    <property type="entry name" value="HATPase_dom"/>
</dbReference>
<dbReference type="SUPFAM" id="SSF47384">
    <property type="entry name" value="Homodimeric domain of signal transducing histidine kinase"/>
    <property type="match status" value="1"/>
</dbReference>
<dbReference type="Gene3D" id="3.40.50.2300">
    <property type="match status" value="2"/>
</dbReference>
<dbReference type="InterPro" id="IPR004358">
    <property type="entry name" value="Sig_transdc_His_kin-like_C"/>
</dbReference>
<dbReference type="NCBIfam" id="TIGR00229">
    <property type="entry name" value="sensory_box"/>
    <property type="match status" value="3"/>
</dbReference>
<dbReference type="OrthoDB" id="9796100at2"/>
<gene>
    <name evidence="9" type="ORF">Lokhon_01493</name>
</gene>
<dbReference type="PANTHER" id="PTHR43065:SF42">
    <property type="entry name" value="TWO-COMPONENT SENSOR PPRA"/>
    <property type="match status" value="1"/>
</dbReference>
<evidence type="ECO:0000313" key="9">
    <source>
        <dbReference type="EMBL" id="EYD72692.1"/>
    </source>
</evidence>
<dbReference type="SMART" id="SM00387">
    <property type="entry name" value="HATPase_c"/>
    <property type="match status" value="1"/>
</dbReference>
<dbReference type="eggNOG" id="COG3829">
    <property type="taxonomic scope" value="Bacteria"/>
</dbReference>
<dbReference type="Pfam" id="PF08448">
    <property type="entry name" value="PAS_4"/>
    <property type="match status" value="2"/>
</dbReference>
<keyword evidence="9" id="KW-0808">Transferase</keyword>
<dbReference type="CDD" id="cd18161">
    <property type="entry name" value="REC_hyHK_blue-like"/>
    <property type="match status" value="1"/>
</dbReference>
<dbReference type="InterPro" id="IPR013655">
    <property type="entry name" value="PAS_fold_3"/>
</dbReference>
<dbReference type="InterPro" id="IPR000700">
    <property type="entry name" value="PAS-assoc_C"/>
</dbReference>
<feature type="domain" description="PAS" evidence="7">
    <location>
        <begin position="295"/>
        <end position="365"/>
    </location>
</feature>
<keyword evidence="10" id="KW-1185">Reference proteome</keyword>
<dbReference type="InterPro" id="IPR036097">
    <property type="entry name" value="HisK_dim/P_sf"/>
</dbReference>
<feature type="compositionally biased region" description="Pro residues" evidence="4">
    <location>
        <begin position="828"/>
        <end position="839"/>
    </location>
</feature>
<evidence type="ECO:0000259" key="6">
    <source>
        <dbReference type="PROSITE" id="PS50110"/>
    </source>
</evidence>
<dbReference type="Gene3D" id="1.10.287.130">
    <property type="match status" value="1"/>
</dbReference>
<dbReference type="CDD" id="cd00156">
    <property type="entry name" value="REC"/>
    <property type="match status" value="1"/>
</dbReference>
<accession>A0A017HDV8</accession>
<feature type="modified residue" description="4-aspartylphosphate" evidence="3">
    <location>
        <position position="906"/>
    </location>
</feature>
<dbReference type="InterPro" id="IPR005467">
    <property type="entry name" value="His_kinase_dom"/>
</dbReference>
<dbReference type="EC" id="2.7.13.3" evidence="2"/>
<feature type="domain" description="PAC" evidence="8">
    <location>
        <begin position="368"/>
        <end position="420"/>
    </location>
</feature>
<evidence type="ECO:0000256" key="2">
    <source>
        <dbReference type="ARBA" id="ARBA00012438"/>
    </source>
</evidence>
<dbReference type="PATRIC" id="fig|1122180.6.peg.1475"/>
<dbReference type="FunFam" id="3.30.450.20:FF:000099">
    <property type="entry name" value="Sensory box sensor histidine kinase"/>
    <property type="match status" value="1"/>
</dbReference>
<dbReference type="AlphaFoldDB" id="A0A017HDV8"/>
<protein>
    <recommendedName>
        <fullName evidence="2">histidine kinase</fullName>
        <ecNumber evidence="2">2.7.13.3</ecNumber>
    </recommendedName>
</protein>
<dbReference type="Pfam" id="PF00072">
    <property type="entry name" value="Response_reg"/>
    <property type="match status" value="2"/>
</dbReference>
<dbReference type="SUPFAM" id="SSF55785">
    <property type="entry name" value="PYP-like sensor domain (PAS domain)"/>
    <property type="match status" value="3"/>
</dbReference>
<dbReference type="InterPro" id="IPR000014">
    <property type="entry name" value="PAS"/>
</dbReference>
<dbReference type="eggNOG" id="COG4191">
    <property type="taxonomic scope" value="Bacteria"/>
</dbReference>
<evidence type="ECO:0000256" key="4">
    <source>
        <dbReference type="SAM" id="MobiDB-lite"/>
    </source>
</evidence>
<dbReference type="InterPro" id="IPR036890">
    <property type="entry name" value="HATPase_C_sf"/>
</dbReference>
<dbReference type="PANTHER" id="PTHR43065">
    <property type="entry name" value="SENSOR HISTIDINE KINASE"/>
    <property type="match status" value="1"/>
</dbReference>
<dbReference type="PRINTS" id="PR00344">
    <property type="entry name" value="BCTRLSENSOR"/>
</dbReference>
<dbReference type="SUPFAM" id="SSF52172">
    <property type="entry name" value="CheY-like"/>
    <property type="match status" value="2"/>
</dbReference>
<feature type="domain" description="PAS" evidence="7">
    <location>
        <begin position="1"/>
        <end position="73"/>
    </location>
</feature>
<feature type="domain" description="Histidine kinase" evidence="5">
    <location>
        <begin position="458"/>
        <end position="681"/>
    </location>
</feature>
<evidence type="ECO:0000259" key="8">
    <source>
        <dbReference type="PROSITE" id="PS50113"/>
    </source>
</evidence>
<dbReference type="Pfam" id="PF02518">
    <property type="entry name" value="HATPase_c"/>
    <property type="match status" value="1"/>
</dbReference>
<keyword evidence="3" id="KW-0597">Phosphoprotein</keyword>